<dbReference type="EMBL" id="PFPK01000042">
    <property type="protein sequence ID" value="PIZ94468.1"/>
    <property type="molecule type" value="Genomic_DNA"/>
</dbReference>
<organism evidence="2 3">
    <name type="scientific">Candidatus Magasanikbacteria bacterium CG_4_10_14_0_2_um_filter_37_12</name>
    <dbReference type="NCBI Taxonomy" id="1974637"/>
    <lineage>
        <taxon>Bacteria</taxon>
        <taxon>Candidatus Magasanikiibacteriota</taxon>
    </lineage>
</organism>
<name>A0A2M7V702_9BACT</name>
<sequence length="228" mass="26933">MKYEHTVRHNREPTYLIDEKKSQLLSIINTSNPKLVALAWHNFLKSIEYLEWDLEEAETVLTEDLEKTVDQKGNFDNVPALLNHENYSQCADNEQLINSSVDDLKLYMEDSAYFRLSRLLLLRIDSLLEQAQSAYKIAKNAYENATFENDLFSEKMRDIKRKIEKYKEIQTEFRQKMKDKDNKGEHVDWVQNVINYIDEEKDSIAYIMSEIKNSELLQQNISRGNPDL</sequence>
<proteinExistence type="predicted"/>
<keyword evidence="1" id="KW-0175">Coiled coil</keyword>
<evidence type="ECO:0000256" key="1">
    <source>
        <dbReference type="SAM" id="Coils"/>
    </source>
</evidence>
<gene>
    <name evidence="2" type="ORF">COX81_03530</name>
</gene>
<protein>
    <submittedName>
        <fullName evidence="2">Uncharacterized protein</fullName>
    </submittedName>
</protein>
<comment type="caution">
    <text evidence="2">The sequence shown here is derived from an EMBL/GenBank/DDBJ whole genome shotgun (WGS) entry which is preliminary data.</text>
</comment>
<evidence type="ECO:0000313" key="3">
    <source>
        <dbReference type="Proteomes" id="UP000228568"/>
    </source>
</evidence>
<accession>A0A2M7V702</accession>
<feature type="coiled-coil region" evidence="1">
    <location>
        <begin position="128"/>
        <end position="176"/>
    </location>
</feature>
<dbReference type="AlphaFoldDB" id="A0A2M7V702"/>
<evidence type="ECO:0000313" key="2">
    <source>
        <dbReference type="EMBL" id="PIZ94468.1"/>
    </source>
</evidence>
<reference evidence="3" key="1">
    <citation type="submission" date="2017-09" db="EMBL/GenBank/DDBJ databases">
        <title>Depth-based differentiation of microbial function through sediment-hosted aquifers and enrichment of novel symbionts in the deep terrestrial subsurface.</title>
        <authorList>
            <person name="Probst A.J."/>
            <person name="Ladd B."/>
            <person name="Jarett J.K."/>
            <person name="Geller-Mcgrath D.E."/>
            <person name="Sieber C.M.K."/>
            <person name="Emerson J.B."/>
            <person name="Anantharaman K."/>
            <person name="Thomas B.C."/>
            <person name="Malmstrom R."/>
            <person name="Stieglmeier M."/>
            <person name="Klingl A."/>
            <person name="Woyke T."/>
            <person name="Ryan C.M."/>
            <person name="Banfield J.F."/>
        </authorList>
    </citation>
    <scope>NUCLEOTIDE SEQUENCE [LARGE SCALE GENOMIC DNA]</scope>
</reference>
<dbReference type="Proteomes" id="UP000228568">
    <property type="component" value="Unassembled WGS sequence"/>
</dbReference>